<dbReference type="EMBL" id="JAHZSS010000006">
    <property type="protein sequence ID" value="MBW8190745.1"/>
    <property type="molecule type" value="Genomic_DNA"/>
</dbReference>
<comment type="caution">
    <text evidence="1">The sequence shown here is derived from an EMBL/GenBank/DDBJ whole genome shotgun (WGS) entry which is preliminary data.</text>
</comment>
<keyword evidence="2" id="KW-1185">Reference proteome</keyword>
<evidence type="ECO:0000313" key="1">
    <source>
        <dbReference type="EMBL" id="MBW8190745.1"/>
    </source>
</evidence>
<gene>
    <name evidence="1" type="ORF">K0504_06840</name>
</gene>
<dbReference type="Gene3D" id="3.40.50.300">
    <property type="entry name" value="P-loop containing nucleotide triphosphate hydrolases"/>
    <property type="match status" value="1"/>
</dbReference>
<dbReference type="SUPFAM" id="SSF52540">
    <property type="entry name" value="P-loop containing nucleoside triphosphate hydrolases"/>
    <property type="match status" value="1"/>
</dbReference>
<evidence type="ECO:0008006" key="3">
    <source>
        <dbReference type="Google" id="ProtNLM"/>
    </source>
</evidence>
<protein>
    <recommendedName>
        <fullName evidence="3">Sulfotransferase</fullName>
    </recommendedName>
</protein>
<proteinExistence type="predicted"/>
<sequence length="220" mass="25001">MFSHILGSHPDICGYSELHTPYASKAQLVQTDKRLAEEQGYAQAKYLFDKLLHNAPVSYQLLTEKCVVPMVVVRKPERTIKSILTMGKKYTQGENKANFTNPEFVVNYYCNRLKWLVDFCTEAPCKPLFFEAENLIEQTETVLQLVTHYLKLNSPLSPEYQTFAKTGKTGHGDPSDYVKSGRLIARRDSYELQFVEPSLLAKAEGSFNDSYPLLKASCQV</sequence>
<reference evidence="1" key="1">
    <citation type="submission" date="2021-07" db="EMBL/GenBank/DDBJ databases">
        <title>Neiella marina sp. nov., isolated from the intestinal content of sea cucumber Apostichopus japonicus.</title>
        <authorList>
            <person name="Bai X."/>
        </authorList>
    </citation>
    <scope>NUCLEOTIDE SEQUENCE</scope>
    <source>
        <strain evidence="1">126</strain>
    </source>
</reference>
<dbReference type="Proteomes" id="UP001166251">
    <property type="component" value="Unassembled WGS sequence"/>
</dbReference>
<dbReference type="InterPro" id="IPR027417">
    <property type="entry name" value="P-loop_NTPase"/>
</dbReference>
<organism evidence="1 2">
    <name type="scientific">Neiella holothuriorum</name>
    <dbReference type="NCBI Taxonomy" id="2870530"/>
    <lineage>
        <taxon>Bacteria</taxon>
        <taxon>Pseudomonadati</taxon>
        <taxon>Pseudomonadota</taxon>
        <taxon>Gammaproteobacteria</taxon>
        <taxon>Alteromonadales</taxon>
        <taxon>Echinimonadaceae</taxon>
        <taxon>Neiella</taxon>
    </lineage>
</organism>
<accession>A0ABS7EET4</accession>
<evidence type="ECO:0000313" key="2">
    <source>
        <dbReference type="Proteomes" id="UP001166251"/>
    </source>
</evidence>
<dbReference type="RefSeq" id="WP_220103431.1">
    <property type="nucleotide sequence ID" value="NZ_JAHZSS010000006.1"/>
</dbReference>
<name>A0ABS7EET4_9GAMM</name>